<keyword evidence="3" id="KW-1185">Reference proteome</keyword>
<keyword evidence="2" id="KW-0808">Transferase</keyword>
<accession>A0A8J4UB37</accession>
<reference evidence="2" key="1">
    <citation type="submission" date="2020-07" db="EMBL/GenBank/DDBJ databases">
        <title>Clarias magur genome sequencing, assembly and annotation.</title>
        <authorList>
            <person name="Kushwaha B."/>
            <person name="Kumar R."/>
            <person name="Das P."/>
            <person name="Joshi C.G."/>
            <person name="Kumar D."/>
            <person name="Nagpure N.S."/>
            <person name="Pandey M."/>
            <person name="Agarwal S."/>
            <person name="Srivastava S."/>
            <person name="Singh M."/>
            <person name="Sahoo L."/>
            <person name="Jayasankar P."/>
            <person name="Meher P.K."/>
            <person name="Koringa P.G."/>
            <person name="Iquebal M.A."/>
            <person name="Das S.P."/>
            <person name="Bit A."/>
            <person name="Patnaik S."/>
            <person name="Patel N."/>
            <person name="Shah T.M."/>
            <person name="Hinsu A."/>
            <person name="Jena J.K."/>
        </authorList>
    </citation>
    <scope>NUCLEOTIDE SEQUENCE</scope>
    <source>
        <strain evidence="2">CIFAMagur01</strain>
        <tissue evidence="2">Testis</tissue>
    </source>
</reference>
<feature type="non-terminal residue" evidence="2">
    <location>
        <position position="56"/>
    </location>
</feature>
<comment type="caution">
    <text evidence="2">The sequence shown here is derived from an EMBL/GenBank/DDBJ whole genome shotgun (WGS) entry which is preliminary data.</text>
</comment>
<proteinExistence type="predicted"/>
<protein>
    <submittedName>
        <fullName evidence="2">Leucine-rich repeat and guanylate kinase domain-containing protein</fullName>
    </submittedName>
</protein>
<sequence>SRPASANATNYAFRQSVHPQHTSMRSAQSGDSPKEPTGLISEKFQCTEYEAVYGPK</sequence>
<dbReference type="EMBL" id="QNUK01000004">
    <property type="protein sequence ID" value="KAF5909484.1"/>
    <property type="molecule type" value="Genomic_DNA"/>
</dbReference>
<feature type="non-terminal residue" evidence="2">
    <location>
        <position position="1"/>
    </location>
</feature>
<keyword evidence="2" id="KW-0418">Kinase</keyword>
<dbReference type="Proteomes" id="UP000727407">
    <property type="component" value="Unassembled WGS sequence"/>
</dbReference>
<feature type="compositionally biased region" description="Polar residues" evidence="1">
    <location>
        <begin position="1"/>
        <end position="31"/>
    </location>
</feature>
<evidence type="ECO:0000313" key="3">
    <source>
        <dbReference type="Proteomes" id="UP000727407"/>
    </source>
</evidence>
<dbReference type="AlphaFoldDB" id="A0A8J4UB37"/>
<gene>
    <name evidence="2" type="primary">Lrguk</name>
    <name evidence="2" type="ORF">DAT39_000832</name>
</gene>
<organism evidence="2 3">
    <name type="scientific">Clarias magur</name>
    <name type="common">Asian catfish</name>
    <name type="synonym">Macropteronotus magur</name>
    <dbReference type="NCBI Taxonomy" id="1594786"/>
    <lineage>
        <taxon>Eukaryota</taxon>
        <taxon>Metazoa</taxon>
        <taxon>Chordata</taxon>
        <taxon>Craniata</taxon>
        <taxon>Vertebrata</taxon>
        <taxon>Euteleostomi</taxon>
        <taxon>Actinopterygii</taxon>
        <taxon>Neopterygii</taxon>
        <taxon>Teleostei</taxon>
        <taxon>Ostariophysi</taxon>
        <taxon>Siluriformes</taxon>
        <taxon>Clariidae</taxon>
        <taxon>Clarias</taxon>
    </lineage>
</organism>
<evidence type="ECO:0000256" key="1">
    <source>
        <dbReference type="SAM" id="MobiDB-lite"/>
    </source>
</evidence>
<evidence type="ECO:0000313" key="2">
    <source>
        <dbReference type="EMBL" id="KAF5909484.1"/>
    </source>
</evidence>
<feature type="region of interest" description="Disordered" evidence="1">
    <location>
        <begin position="1"/>
        <end position="40"/>
    </location>
</feature>
<dbReference type="GO" id="GO:0016301">
    <property type="term" value="F:kinase activity"/>
    <property type="evidence" value="ECO:0007669"/>
    <property type="project" value="UniProtKB-KW"/>
</dbReference>
<name>A0A8J4UB37_CLAMG</name>